<sequence length="70" mass="7852">MQQRHNNKQSILSVNDAATLLASSLGFRQMHVYLTINGNKMPMSEVNNLNPEVHEQIAEFLTVLAAEDDI</sequence>
<organism evidence="1 2">
    <name type="scientific">Panagrolaimus sp. ES5</name>
    <dbReference type="NCBI Taxonomy" id="591445"/>
    <lineage>
        <taxon>Eukaryota</taxon>
        <taxon>Metazoa</taxon>
        <taxon>Ecdysozoa</taxon>
        <taxon>Nematoda</taxon>
        <taxon>Chromadorea</taxon>
        <taxon>Rhabditida</taxon>
        <taxon>Tylenchina</taxon>
        <taxon>Panagrolaimomorpha</taxon>
        <taxon>Panagrolaimoidea</taxon>
        <taxon>Panagrolaimidae</taxon>
        <taxon>Panagrolaimus</taxon>
    </lineage>
</organism>
<accession>A0AC34FQ81</accession>
<reference evidence="2" key="1">
    <citation type="submission" date="2022-11" db="UniProtKB">
        <authorList>
            <consortium name="WormBaseParasite"/>
        </authorList>
    </citation>
    <scope>IDENTIFICATION</scope>
</reference>
<name>A0AC34FQ81_9BILA</name>
<dbReference type="Proteomes" id="UP000887579">
    <property type="component" value="Unplaced"/>
</dbReference>
<protein>
    <submittedName>
        <fullName evidence="2">Uncharacterized protein</fullName>
    </submittedName>
</protein>
<evidence type="ECO:0000313" key="2">
    <source>
        <dbReference type="WBParaSite" id="ES5_v2.g19573.t1"/>
    </source>
</evidence>
<evidence type="ECO:0000313" key="1">
    <source>
        <dbReference type="Proteomes" id="UP000887579"/>
    </source>
</evidence>
<proteinExistence type="predicted"/>
<dbReference type="WBParaSite" id="ES5_v2.g19573.t1">
    <property type="protein sequence ID" value="ES5_v2.g19573.t1"/>
    <property type="gene ID" value="ES5_v2.g19573"/>
</dbReference>